<dbReference type="Proteomes" id="UP000032946">
    <property type="component" value="Chromosome"/>
</dbReference>
<dbReference type="InterPro" id="IPR045540">
    <property type="entry name" value="YegS/DAGK_C"/>
</dbReference>
<evidence type="ECO:0000256" key="6">
    <source>
        <dbReference type="ARBA" id="ARBA00022840"/>
    </source>
</evidence>
<dbReference type="InterPro" id="IPR016064">
    <property type="entry name" value="NAD/diacylglycerol_kinase_sf"/>
</dbReference>
<dbReference type="PANTHER" id="PTHR12358:SF31">
    <property type="entry name" value="ACYLGLYCEROL KINASE, MITOCHONDRIAL"/>
    <property type="match status" value="1"/>
</dbReference>
<evidence type="ECO:0000256" key="2">
    <source>
        <dbReference type="ARBA" id="ARBA00005983"/>
    </source>
</evidence>
<keyword evidence="7" id="KW-0444">Lipid biosynthesis</keyword>
<evidence type="ECO:0000256" key="4">
    <source>
        <dbReference type="ARBA" id="ARBA00022741"/>
    </source>
</evidence>
<dbReference type="GO" id="GO:0046512">
    <property type="term" value="P:sphingosine biosynthetic process"/>
    <property type="evidence" value="ECO:0007669"/>
    <property type="project" value="TreeGrafter"/>
</dbReference>
<name>A0A9P1KEA8_9CYAN</name>
<comment type="cofactor">
    <cofactor evidence="1">
        <name>Mg(2+)</name>
        <dbReference type="ChEBI" id="CHEBI:18420"/>
    </cofactor>
</comment>
<dbReference type="GO" id="GO:0016020">
    <property type="term" value="C:membrane"/>
    <property type="evidence" value="ECO:0007669"/>
    <property type="project" value="TreeGrafter"/>
</dbReference>
<dbReference type="GO" id="GO:0016773">
    <property type="term" value="F:phosphotransferase activity, alcohol group as acceptor"/>
    <property type="evidence" value="ECO:0007669"/>
    <property type="project" value="UniProtKB-ARBA"/>
</dbReference>
<dbReference type="Gene3D" id="3.40.50.10330">
    <property type="entry name" value="Probable inorganic polyphosphate/atp-NAD kinase, domain 1"/>
    <property type="match status" value="1"/>
</dbReference>
<dbReference type="Pfam" id="PF19279">
    <property type="entry name" value="YegS_C"/>
    <property type="match status" value="1"/>
</dbReference>
<dbReference type="RefSeq" id="WP_008050126.1">
    <property type="nucleotide sequence ID" value="NZ_FO818640.1"/>
</dbReference>
<feature type="region of interest" description="Disordered" evidence="9">
    <location>
        <begin position="1"/>
        <end position="22"/>
    </location>
</feature>
<evidence type="ECO:0000256" key="5">
    <source>
        <dbReference type="ARBA" id="ARBA00022777"/>
    </source>
</evidence>
<gene>
    <name evidence="11" type="ORF">ARTHRO_20117</name>
</gene>
<dbReference type="Gene3D" id="2.60.200.40">
    <property type="match status" value="2"/>
</dbReference>
<keyword evidence="3" id="KW-0808">Transferase</keyword>
<dbReference type="GO" id="GO:0001727">
    <property type="term" value="F:lipid kinase activity"/>
    <property type="evidence" value="ECO:0007669"/>
    <property type="project" value="UniProtKB-ARBA"/>
</dbReference>
<feature type="compositionally biased region" description="Polar residues" evidence="9">
    <location>
        <begin position="1"/>
        <end position="11"/>
    </location>
</feature>
<keyword evidence="6" id="KW-0067">ATP-binding</keyword>
<organism evidence="11 12">
    <name type="scientific">Limnospira indica PCC 8005</name>
    <dbReference type="NCBI Taxonomy" id="376219"/>
    <lineage>
        <taxon>Bacteria</taxon>
        <taxon>Bacillati</taxon>
        <taxon>Cyanobacteriota</taxon>
        <taxon>Cyanophyceae</taxon>
        <taxon>Oscillatoriophycideae</taxon>
        <taxon>Oscillatoriales</taxon>
        <taxon>Sirenicapillariaceae</taxon>
        <taxon>Limnospira</taxon>
    </lineage>
</organism>
<evidence type="ECO:0000256" key="1">
    <source>
        <dbReference type="ARBA" id="ARBA00001946"/>
    </source>
</evidence>
<dbReference type="SUPFAM" id="SSF111331">
    <property type="entry name" value="NAD kinase/diacylglycerol kinase-like"/>
    <property type="match status" value="1"/>
</dbReference>
<dbReference type="GO" id="GO:0005737">
    <property type="term" value="C:cytoplasm"/>
    <property type="evidence" value="ECO:0007669"/>
    <property type="project" value="TreeGrafter"/>
</dbReference>
<evidence type="ECO:0000256" key="3">
    <source>
        <dbReference type="ARBA" id="ARBA00022679"/>
    </source>
</evidence>
<evidence type="ECO:0000313" key="11">
    <source>
        <dbReference type="EMBL" id="CDM94583.1"/>
    </source>
</evidence>
<evidence type="ECO:0000256" key="7">
    <source>
        <dbReference type="ARBA" id="ARBA00023209"/>
    </source>
</evidence>
<dbReference type="InterPro" id="IPR050187">
    <property type="entry name" value="Lipid_Phosphate_FormReg"/>
</dbReference>
<keyword evidence="7" id="KW-0594">Phospholipid biosynthesis</keyword>
<dbReference type="EMBL" id="FO818640">
    <property type="protein sequence ID" value="CDM94583.1"/>
    <property type="molecule type" value="Genomic_DNA"/>
</dbReference>
<keyword evidence="12" id="KW-1185">Reference proteome</keyword>
<dbReference type="Pfam" id="PF00781">
    <property type="entry name" value="DAGK_cat"/>
    <property type="match status" value="1"/>
</dbReference>
<dbReference type="GO" id="GO:0008654">
    <property type="term" value="P:phospholipid biosynthetic process"/>
    <property type="evidence" value="ECO:0007669"/>
    <property type="project" value="UniProtKB-KW"/>
</dbReference>
<dbReference type="SMART" id="SM00046">
    <property type="entry name" value="DAGKc"/>
    <property type="match status" value="1"/>
</dbReference>
<keyword evidence="8" id="KW-1208">Phospholipid metabolism</keyword>
<reference evidence="11 12" key="1">
    <citation type="submission" date="2014-02" db="EMBL/GenBank/DDBJ databases">
        <authorList>
            <person name="Genoscope - CEA"/>
        </authorList>
    </citation>
    <scope>NUCLEOTIDE SEQUENCE [LARGE SCALE GENOMIC DNA]</scope>
    <source>
        <strain evidence="11 12">PCC 8005</strain>
    </source>
</reference>
<feature type="domain" description="DAGKc" evidence="10">
    <location>
        <begin position="18"/>
        <end position="160"/>
    </location>
</feature>
<dbReference type="GO" id="GO:0005524">
    <property type="term" value="F:ATP binding"/>
    <property type="evidence" value="ECO:0007669"/>
    <property type="project" value="UniProtKB-KW"/>
</dbReference>
<evidence type="ECO:0000259" key="10">
    <source>
        <dbReference type="PROSITE" id="PS50146"/>
    </source>
</evidence>
<accession>A0A9P1KEA8</accession>
<protein>
    <submittedName>
        <fullName evidence="11">Diacylglycerol kinase catalytic region</fullName>
    </submittedName>
</protein>
<keyword evidence="7" id="KW-0443">Lipid metabolism</keyword>
<evidence type="ECO:0000256" key="9">
    <source>
        <dbReference type="SAM" id="MobiDB-lite"/>
    </source>
</evidence>
<dbReference type="InterPro" id="IPR001206">
    <property type="entry name" value="Diacylglycerol_kinase_cat_dom"/>
</dbReference>
<keyword evidence="5 11" id="KW-0418">Kinase</keyword>
<dbReference type="AlphaFoldDB" id="A0A9P1KEA8"/>
<comment type="similarity">
    <text evidence="2">Belongs to the diacylglycerol/lipid kinase family.</text>
</comment>
<sequence>MNSRNHQKMSWSNQPPNPSPQRLEIFINPASGKGKSLQIFEQIKPILAHHNTAFNVTCTRHAGDLQNRVKNMDLSSIDGLVVVGGDGSIHEVINGLMNRQDWEKAIKTPLGIIPAGTSNGLCKTLLQEAGETYNHINATIAITRGNIQPLDILGVQQSEGESDRFYYSILSIAWGLIAAVDIKSDNLRFLGSLKTDIYALWEIWKLRHYRGKLSLITADCESPLIIEDDYILLWAMNVPWAAYNLNPAPHSHPTDGNIDVLLVRRGISKFNLIKAFLLCNKGQHLAIPGIEYYKLRGFHLDPQDGEFLAIDGEPISSAPIKVEVLPNLARVFHP</sequence>
<evidence type="ECO:0000256" key="8">
    <source>
        <dbReference type="ARBA" id="ARBA00023264"/>
    </source>
</evidence>
<dbReference type="PROSITE" id="PS50146">
    <property type="entry name" value="DAGK"/>
    <property type="match status" value="1"/>
</dbReference>
<evidence type="ECO:0000313" key="12">
    <source>
        <dbReference type="Proteomes" id="UP000032946"/>
    </source>
</evidence>
<keyword evidence="4" id="KW-0547">Nucleotide-binding</keyword>
<proteinExistence type="inferred from homology"/>
<dbReference type="InterPro" id="IPR017438">
    <property type="entry name" value="ATP-NAD_kinase_N"/>
</dbReference>
<dbReference type="PANTHER" id="PTHR12358">
    <property type="entry name" value="SPHINGOSINE KINASE"/>
    <property type="match status" value="1"/>
</dbReference>